<feature type="non-terminal residue" evidence="1">
    <location>
        <position position="1"/>
    </location>
</feature>
<proteinExistence type="predicted"/>
<gene>
    <name evidence="1" type="ORF">PFISCL1PPCAC_12452</name>
</gene>
<feature type="non-terminal residue" evidence="1">
    <location>
        <position position="104"/>
    </location>
</feature>
<evidence type="ECO:0000313" key="1">
    <source>
        <dbReference type="EMBL" id="GMT21155.1"/>
    </source>
</evidence>
<reference evidence="1" key="1">
    <citation type="submission" date="2023-10" db="EMBL/GenBank/DDBJ databases">
        <title>Genome assembly of Pristionchus species.</title>
        <authorList>
            <person name="Yoshida K."/>
            <person name="Sommer R.J."/>
        </authorList>
    </citation>
    <scope>NUCLEOTIDE SEQUENCE</scope>
    <source>
        <strain evidence="1">RS5133</strain>
    </source>
</reference>
<comment type="caution">
    <text evidence="1">The sequence shown here is derived from an EMBL/GenBank/DDBJ whole genome shotgun (WGS) entry which is preliminary data.</text>
</comment>
<dbReference type="AlphaFoldDB" id="A0AAV5VNN2"/>
<evidence type="ECO:0000313" key="2">
    <source>
        <dbReference type="Proteomes" id="UP001432322"/>
    </source>
</evidence>
<dbReference type="EMBL" id="BTSY01000003">
    <property type="protein sequence ID" value="GMT21155.1"/>
    <property type="molecule type" value="Genomic_DNA"/>
</dbReference>
<organism evidence="1 2">
    <name type="scientific">Pristionchus fissidentatus</name>
    <dbReference type="NCBI Taxonomy" id="1538716"/>
    <lineage>
        <taxon>Eukaryota</taxon>
        <taxon>Metazoa</taxon>
        <taxon>Ecdysozoa</taxon>
        <taxon>Nematoda</taxon>
        <taxon>Chromadorea</taxon>
        <taxon>Rhabditida</taxon>
        <taxon>Rhabditina</taxon>
        <taxon>Diplogasteromorpha</taxon>
        <taxon>Diplogasteroidea</taxon>
        <taxon>Neodiplogasteridae</taxon>
        <taxon>Pristionchus</taxon>
    </lineage>
</organism>
<keyword evidence="2" id="KW-1185">Reference proteome</keyword>
<sequence>AFMELLSINPNFALTRGGMFFNMYKMDSEAPEELKELLERAISRERLESNKGGANVLNEELNQWKKRTQRVKEEVRETAVLTSRERRAVRMANNKAIADSETDK</sequence>
<protein>
    <submittedName>
        <fullName evidence="1">Uncharacterized protein</fullName>
    </submittedName>
</protein>
<dbReference type="Proteomes" id="UP001432322">
    <property type="component" value="Unassembled WGS sequence"/>
</dbReference>
<accession>A0AAV5VNN2</accession>
<name>A0AAV5VNN2_9BILA</name>